<feature type="compositionally biased region" description="Polar residues" evidence="1">
    <location>
        <begin position="1"/>
        <end position="10"/>
    </location>
</feature>
<dbReference type="EMBL" id="WWBZ02000014">
    <property type="protein sequence ID" value="KAF4310624.1"/>
    <property type="molecule type" value="Genomic_DNA"/>
</dbReference>
<keyword evidence="3" id="KW-1185">Reference proteome</keyword>
<name>A0A8H4J2B3_9PEZI</name>
<dbReference type="AlphaFoldDB" id="A0A8H4J2B3"/>
<protein>
    <submittedName>
        <fullName evidence="2">Uncharacterized protein</fullName>
    </submittedName>
</protein>
<dbReference type="Proteomes" id="UP000572817">
    <property type="component" value="Unassembled WGS sequence"/>
</dbReference>
<gene>
    <name evidence="2" type="ORF">GTA08_BOTSDO13916</name>
</gene>
<accession>A0A8H4J2B3</accession>
<feature type="compositionally biased region" description="Low complexity" evidence="1">
    <location>
        <begin position="28"/>
        <end position="42"/>
    </location>
</feature>
<evidence type="ECO:0000313" key="3">
    <source>
        <dbReference type="Proteomes" id="UP000572817"/>
    </source>
</evidence>
<organism evidence="2 3">
    <name type="scientific">Botryosphaeria dothidea</name>
    <dbReference type="NCBI Taxonomy" id="55169"/>
    <lineage>
        <taxon>Eukaryota</taxon>
        <taxon>Fungi</taxon>
        <taxon>Dikarya</taxon>
        <taxon>Ascomycota</taxon>
        <taxon>Pezizomycotina</taxon>
        <taxon>Dothideomycetes</taxon>
        <taxon>Dothideomycetes incertae sedis</taxon>
        <taxon>Botryosphaeriales</taxon>
        <taxon>Botryosphaeriaceae</taxon>
        <taxon>Botryosphaeria</taxon>
    </lineage>
</organism>
<proteinExistence type="predicted"/>
<comment type="caution">
    <text evidence="2">The sequence shown here is derived from an EMBL/GenBank/DDBJ whole genome shotgun (WGS) entry which is preliminary data.</text>
</comment>
<feature type="region of interest" description="Disordered" evidence="1">
    <location>
        <begin position="1"/>
        <end position="45"/>
    </location>
</feature>
<evidence type="ECO:0000313" key="2">
    <source>
        <dbReference type="EMBL" id="KAF4310624.1"/>
    </source>
</evidence>
<reference evidence="2" key="1">
    <citation type="submission" date="2020-04" db="EMBL/GenBank/DDBJ databases">
        <title>Genome Assembly and Annotation of Botryosphaeria dothidea sdau 11-99, a Latent Pathogen of Apple Fruit Ring Rot in China.</title>
        <authorList>
            <person name="Yu C."/>
            <person name="Diao Y."/>
            <person name="Lu Q."/>
            <person name="Zhao J."/>
            <person name="Cui S."/>
            <person name="Peng C."/>
            <person name="He B."/>
            <person name="Liu H."/>
        </authorList>
    </citation>
    <scope>NUCLEOTIDE SEQUENCE [LARGE SCALE GENOMIC DNA]</scope>
    <source>
        <strain evidence="2">Sdau11-99</strain>
    </source>
</reference>
<evidence type="ECO:0000256" key="1">
    <source>
        <dbReference type="SAM" id="MobiDB-lite"/>
    </source>
</evidence>
<sequence>MPATGSSGDTANKPVPSAPPSTQQPTISRSSTCTSTTTSTRSVDNAVPTLRLPGQVVSASTWGRAWVPLPPPPPGIERTRTLLSIESEVARGRMAGGDSGATARADGSGMDWLGWAGVGGRKRGLWWGNDEGRRNDLESDVVSSDAEEVGGEPEGVFARIRRMVFGGRVKRQSGYVKSYIVGPVWRAFTTGGKLVG</sequence>